<evidence type="ECO:0000256" key="1">
    <source>
        <dbReference type="SAM" id="Phobius"/>
    </source>
</evidence>
<dbReference type="EMBL" id="HACA01032842">
    <property type="protein sequence ID" value="CDW50203.1"/>
    <property type="molecule type" value="Transcribed_RNA"/>
</dbReference>
<organism evidence="2">
    <name type="scientific">Lepeophtheirus salmonis</name>
    <name type="common">Salmon louse</name>
    <name type="synonym">Caligus salmonis</name>
    <dbReference type="NCBI Taxonomy" id="72036"/>
    <lineage>
        <taxon>Eukaryota</taxon>
        <taxon>Metazoa</taxon>
        <taxon>Ecdysozoa</taxon>
        <taxon>Arthropoda</taxon>
        <taxon>Crustacea</taxon>
        <taxon>Multicrustacea</taxon>
        <taxon>Hexanauplia</taxon>
        <taxon>Copepoda</taxon>
        <taxon>Siphonostomatoida</taxon>
        <taxon>Caligidae</taxon>
        <taxon>Lepeophtheirus</taxon>
    </lineage>
</organism>
<proteinExistence type="predicted"/>
<sequence length="55" mass="6701">MYLTILYILFFIYYLEHTCIVPTLTFSKCSEIINIFRHAVSLHIHNRYLILENYC</sequence>
<dbReference type="AlphaFoldDB" id="A0A0K2VIA6"/>
<protein>
    <submittedName>
        <fullName evidence="2">Uncharacterized protein</fullName>
    </submittedName>
</protein>
<name>A0A0K2VIA6_LEPSM</name>
<feature type="transmembrane region" description="Helical" evidence="1">
    <location>
        <begin position="6"/>
        <end position="27"/>
    </location>
</feature>
<reference evidence="2" key="1">
    <citation type="submission" date="2014-05" db="EMBL/GenBank/DDBJ databases">
        <authorList>
            <person name="Chronopoulou M."/>
        </authorList>
    </citation>
    <scope>NUCLEOTIDE SEQUENCE</scope>
    <source>
        <tissue evidence="2">Whole organism</tissue>
    </source>
</reference>
<keyword evidence="1" id="KW-0472">Membrane</keyword>
<evidence type="ECO:0000313" key="2">
    <source>
        <dbReference type="EMBL" id="CDW50203.1"/>
    </source>
</evidence>
<keyword evidence="1" id="KW-0812">Transmembrane</keyword>
<accession>A0A0K2VIA6</accession>
<keyword evidence="1" id="KW-1133">Transmembrane helix</keyword>